<evidence type="ECO:0000256" key="1">
    <source>
        <dbReference type="ARBA" id="ARBA00004167"/>
    </source>
</evidence>
<comment type="similarity">
    <text evidence="2 12">Belongs to the cytochrome P450 family.</text>
</comment>
<evidence type="ECO:0000256" key="12">
    <source>
        <dbReference type="RuleBase" id="RU000461"/>
    </source>
</evidence>
<evidence type="ECO:0000256" key="10">
    <source>
        <dbReference type="ARBA" id="ARBA00023136"/>
    </source>
</evidence>
<evidence type="ECO:0000313" key="15">
    <source>
        <dbReference type="Proteomes" id="UP000298652"/>
    </source>
</evidence>
<protein>
    <recommendedName>
        <fullName evidence="16">Cytochrome P450</fullName>
    </recommendedName>
</protein>
<evidence type="ECO:0000256" key="4">
    <source>
        <dbReference type="ARBA" id="ARBA00022692"/>
    </source>
</evidence>
<comment type="cofactor">
    <cofactor evidence="11">
        <name>heme</name>
        <dbReference type="ChEBI" id="CHEBI:30413"/>
    </cofactor>
</comment>
<keyword evidence="10 13" id="KW-0472">Membrane</keyword>
<keyword evidence="8 11" id="KW-0408">Iron</keyword>
<dbReference type="EMBL" id="CM016556">
    <property type="protein sequence ID" value="TKW15511.1"/>
    <property type="molecule type" value="Genomic_DNA"/>
</dbReference>
<comment type="subcellular location">
    <subcellularLocation>
        <location evidence="1">Membrane</location>
        <topology evidence="1">Single-pass membrane protein</topology>
    </subcellularLocation>
</comment>
<dbReference type="Gramene" id="TKW15511">
    <property type="protein sequence ID" value="TKW15511"/>
    <property type="gene ID" value="SEVIR_5G241500v2"/>
</dbReference>
<organism evidence="14 15">
    <name type="scientific">Setaria viridis</name>
    <name type="common">Green bristlegrass</name>
    <name type="synonym">Setaria italica subsp. viridis</name>
    <dbReference type="NCBI Taxonomy" id="4556"/>
    <lineage>
        <taxon>Eukaryota</taxon>
        <taxon>Viridiplantae</taxon>
        <taxon>Streptophyta</taxon>
        <taxon>Embryophyta</taxon>
        <taxon>Tracheophyta</taxon>
        <taxon>Spermatophyta</taxon>
        <taxon>Magnoliopsida</taxon>
        <taxon>Liliopsida</taxon>
        <taxon>Poales</taxon>
        <taxon>Poaceae</taxon>
        <taxon>PACMAD clade</taxon>
        <taxon>Panicoideae</taxon>
        <taxon>Panicodae</taxon>
        <taxon>Paniceae</taxon>
        <taxon>Cenchrinae</taxon>
        <taxon>Setaria</taxon>
    </lineage>
</organism>
<keyword evidence="3 11" id="KW-0349">Heme</keyword>
<dbReference type="Proteomes" id="UP000298652">
    <property type="component" value="Chromosome 5"/>
</dbReference>
<dbReference type="SUPFAM" id="SSF48264">
    <property type="entry name" value="Cytochrome P450"/>
    <property type="match status" value="1"/>
</dbReference>
<feature type="transmembrane region" description="Helical" evidence="13">
    <location>
        <begin position="78"/>
        <end position="102"/>
    </location>
</feature>
<dbReference type="PROSITE" id="PS00086">
    <property type="entry name" value="CYTOCHROME_P450"/>
    <property type="match status" value="1"/>
</dbReference>
<dbReference type="InterPro" id="IPR017972">
    <property type="entry name" value="Cyt_P450_CS"/>
</dbReference>
<dbReference type="GO" id="GO:0016020">
    <property type="term" value="C:membrane"/>
    <property type="evidence" value="ECO:0007669"/>
    <property type="project" value="UniProtKB-SubCell"/>
</dbReference>
<dbReference type="InterPro" id="IPR036396">
    <property type="entry name" value="Cyt_P450_sf"/>
</dbReference>
<keyword evidence="4 13" id="KW-0812">Transmembrane</keyword>
<dbReference type="InterPro" id="IPR001128">
    <property type="entry name" value="Cyt_P450"/>
</dbReference>
<evidence type="ECO:0000313" key="14">
    <source>
        <dbReference type="EMBL" id="TKW15511.1"/>
    </source>
</evidence>
<evidence type="ECO:0008006" key="16">
    <source>
        <dbReference type="Google" id="ProtNLM"/>
    </source>
</evidence>
<evidence type="ECO:0000256" key="5">
    <source>
        <dbReference type="ARBA" id="ARBA00022723"/>
    </source>
</evidence>
<evidence type="ECO:0000256" key="3">
    <source>
        <dbReference type="ARBA" id="ARBA00022617"/>
    </source>
</evidence>
<dbReference type="OMA" id="WFLPTEN"/>
<dbReference type="PRINTS" id="PR00385">
    <property type="entry name" value="P450"/>
</dbReference>
<evidence type="ECO:0000256" key="7">
    <source>
        <dbReference type="ARBA" id="ARBA00023002"/>
    </source>
</evidence>
<evidence type="ECO:0000256" key="11">
    <source>
        <dbReference type="PIRSR" id="PIRSR602401-1"/>
    </source>
</evidence>
<dbReference type="GO" id="GO:0010268">
    <property type="term" value="P:brassinosteroid homeostasis"/>
    <property type="evidence" value="ECO:0007669"/>
    <property type="project" value="UniProtKB-ARBA"/>
</dbReference>
<accession>A0A4U6UH29</accession>
<gene>
    <name evidence="14" type="ORF">SEVIR_5G241500v2</name>
</gene>
<dbReference type="GO" id="GO:0020037">
    <property type="term" value="F:heme binding"/>
    <property type="evidence" value="ECO:0007669"/>
    <property type="project" value="InterPro"/>
</dbReference>
<dbReference type="GO" id="GO:0005506">
    <property type="term" value="F:iron ion binding"/>
    <property type="evidence" value="ECO:0007669"/>
    <property type="project" value="InterPro"/>
</dbReference>
<evidence type="ECO:0000256" key="2">
    <source>
        <dbReference type="ARBA" id="ARBA00010617"/>
    </source>
</evidence>
<keyword evidence="15" id="KW-1185">Reference proteome</keyword>
<dbReference type="GO" id="GO:0004497">
    <property type="term" value="F:monooxygenase activity"/>
    <property type="evidence" value="ECO:0007669"/>
    <property type="project" value="UniProtKB-KW"/>
</dbReference>
<dbReference type="PRINTS" id="PR00463">
    <property type="entry name" value="EP450I"/>
</dbReference>
<evidence type="ECO:0000256" key="9">
    <source>
        <dbReference type="ARBA" id="ARBA00023033"/>
    </source>
</evidence>
<keyword evidence="6 13" id="KW-1133">Transmembrane helix</keyword>
<evidence type="ECO:0000256" key="13">
    <source>
        <dbReference type="SAM" id="Phobius"/>
    </source>
</evidence>
<name>A0A4U6UH29_SETVI</name>
<dbReference type="GO" id="GO:0016705">
    <property type="term" value="F:oxidoreductase activity, acting on paired donors, with incorporation or reduction of molecular oxygen"/>
    <property type="evidence" value="ECO:0007669"/>
    <property type="project" value="InterPro"/>
</dbReference>
<dbReference type="PANTHER" id="PTHR24282:SF143">
    <property type="entry name" value="CYTOCHROME P450 FAMILY 72 SUBFAMILY A POLYPEPTIDE 8"/>
    <property type="match status" value="1"/>
</dbReference>
<dbReference type="Gene3D" id="1.10.630.10">
    <property type="entry name" value="Cytochrome P450"/>
    <property type="match status" value="1"/>
</dbReference>
<dbReference type="InterPro" id="IPR002401">
    <property type="entry name" value="Cyt_P450_E_grp-I"/>
</dbReference>
<reference evidence="14" key="1">
    <citation type="submission" date="2019-03" db="EMBL/GenBank/DDBJ databases">
        <title>WGS assembly of Setaria viridis.</title>
        <authorList>
            <person name="Huang P."/>
            <person name="Jenkins J."/>
            <person name="Grimwood J."/>
            <person name="Barry K."/>
            <person name="Healey A."/>
            <person name="Mamidi S."/>
            <person name="Sreedasyam A."/>
            <person name="Shu S."/>
            <person name="Feldman M."/>
            <person name="Wu J."/>
            <person name="Yu Y."/>
            <person name="Chen C."/>
            <person name="Johnson J."/>
            <person name="Rokhsar D."/>
            <person name="Baxter I."/>
            <person name="Schmutz J."/>
            <person name="Brutnell T."/>
            <person name="Kellogg E."/>
        </authorList>
    </citation>
    <scope>NUCLEOTIDE SEQUENCE [LARGE SCALE GENOMIC DNA]</scope>
</reference>
<dbReference type="InterPro" id="IPR050665">
    <property type="entry name" value="Cytochrome_P450_Monooxygen"/>
</dbReference>
<proteinExistence type="inferred from homology"/>
<evidence type="ECO:0000256" key="8">
    <source>
        <dbReference type="ARBA" id="ARBA00023004"/>
    </source>
</evidence>
<feature type="binding site" description="axial binding residue" evidence="11">
    <location>
        <position position="536"/>
    </location>
    <ligand>
        <name>heme</name>
        <dbReference type="ChEBI" id="CHEBI:30413"/>
    </ligand>
    <ligandPart>
        <name>Fe</name>
        <dbReference type="ChEBI" id="CHEBI:18248"/>
    </ligandPart>
</feature>
<sequence>MHQPNSKWSRRTRIDLQSNRFKRTLSSLPTHSFVLLPCSPFTNHPHQVRPLKKKKKNKRAKKPMATRALLLLREAPPWAVAGAAAAVALLWLAAWTLEWAWWTPRRLDRALRAQGLKGTRYRLFTGDVRENARLNREARTKPLPLGCHDIIPRVLPMLHKVVKENGTVSFTWFGPTPRVMIPDPESVKEVLSNKFGHFGKQQFSRAGKLLGDGVANHEGEKWAKHRRILNPAFHHEKIKKMLPVFATCCVDVINRWENSMSSEGSSEIDIWPEFQNLTGDVISRTAFGSSYQEGRRIFQLQGELAERLIQSFQAIFIPGYWFLPTKNNRRMREINREIHKILREIIGKREKAMKNGETNNDDLLGLLLESNMRQSNGNAKLGLTTEHVIEECKLFYFAGMETTSVLLTWTLVVLSMHPEWQEQAREEVLNHFGRARPDFESLNRLKIVTMILYEVLRLYPPVVLLSRRTYKGMELGGIKYPAGVNLLLPIIFIHHDPNIWGKDAGMFNPERFADGISNATKHQAAFFPFGGGPRICIGQNFALLEAKMALCTILQRFSFELSPSYTHAPYTVITLHPQHGAPIRLKKL</sequence>
<dbReference type="GO" id="GO:0016131">
    <property type="term" value="P:brassinosteroid metabolic process"/>
    <property type="evidence" value="ECO:0007669"/>
    <property type="project" value="UniProtKB-ARBA"/>
</dbReference>
<dbReference type="FunFam" id="1.10.630.10:FF:000029">
    <property type="entry name" value="Cytochrome P450 734A1"/>
    <property type="match status" value="1"/>
</dbReference>
<dbReference type="Pfam" id="PF00067">
    <property type="entry name" value="p450"/>
    <property type="match status" value="1"/>
</dbReference>
<keyword evidence="9 12" id="KW-0503">Monooxygenase</keyword>
<dbReference type="AlphaFoldDB" id="A0A4U6UH29"/>
<keyword evidence="7 12" id="KW-0560">Oxidoreductase</keyword>
<evidence type="ECO:0000256" key="6">
    <source>
        <dbReference type="ARBA" id="ARBA00022989"/>
    </source>
</evidence>
<dbReference type="PANTHER" id="PTHR24282">
    <property type="entry name" value="CYTOCHROME P450 FAMILY MEMBER"/>
    <property type="match status" value="1"/>
</dbReference>
<keyword evidence="5 11" id="KW-0479">Metal-binding</keyword>